<accession>A0A226F539</accession>
<name>A0A226F539_FOLCA</name>
<keyword evidence="1" id="KW-0732">Signal</keyword>
<protein>
    <submittedName>
        <fullName evidence="2">Neuroligin-2</fullName>
    </submittedName>
</protein>
<dbReference type="Proteomes" id="UP000198287">
    <property type="component" value="Unassembled WGS sequence"/>
</dbReference>
<feature type="chain" id="PRO_5013008355" evidence="1">
    <location>
        <begin position="23"/>
        <end position="227"/>
    </location>
</feature>
<comment type="caution">
    <text evidence="2">The sequence shown here is derived from an EMBL/GenBank/DDBJ whole genome shotgun (WGS) entry which is preliminary data.</text>
</comment>
<reference evidence="2 3" key="1">
    <citation type="submission" date="2015-12" db="EMBL/GenBank/DDBJ databases">
        <title>The genome of Folsomia candida.</title>
        <authorList>
            <person name="Faddeeva A."/>
            <person name="Derks M.F."/>
            <person name="Anvar Y."/>
            <person name="Smit S."/>
            <person name="Van Straalen N."/>
            <person name="Roelofs D."/>
        </authorList>
    </citation>
    <scope>NUCLEOTIDE SEQUENCE [LARGE SCALE GENOMIC DNA]</scope>
    <source>
        <strain evidence="2 3">VU population</strain>
        <tissue evidence="2">Whole body</tissue>
    </source>
</reference>
<evidence type="ECO:0000313" key="3">
    <source>
        <dbReference type="Proteomes" id="UP000198287"/>
    </source>
</evidence>
<keyword evidence="3" id="KW-1185">Reference proteome</keyword>
<feature type="signal peptide" evidence="1">
    <location>
        <begin position="1"/>
        <end position="22"/>
    </location>
</feature>
<gene>
    <name evidence="2" type="ORF">Fcan01_00934</name>
</gene>
<evidence type="ECO:0000256" key="1">
    <source>
        <dbReference type="SAM" id="SignalP"/>
    </source>
</evidence>
<evidence type="ECO:0000313" key="2">
    <source>
        <dbReference type="EMBL" id="OXA64524.1"/>
    </source>
</evidence>
<sequence length="227" mass="25082">MISVRNLFCIFLLCGILSKSDAGFSQGEPGTDPYGFGNVKETCKTPPFIAANFNPAWIAFNLATFTKFFQTSTYPELYFVMMSKEHLTRLTQHLFHSVAVPPLTQDDLDHGCFTLTQYPLNGGSQHTVTGYGNLTLDQFVYPLGFPGFLRFDKMFERGDVGGVSVLSLSNNLSFNLGVACFDDGAGTWLVSSPNKCLTEIETYAISQHLLSLGFNPDNFVSVDFNKC</sequence>
<organism evidence="2 3">
    <name type="scientific">Folsomia candida</name>
    <name type="common">Springtail</name>
    <dbReference type="NCBI Taxonomy" id="158441"/>
    <lineage>
        <taxon>Eukaryota</taxon>
        <taxon>Metazoa</taxon>
        <taxon>Ecdysozoa</taxon>
        <taxon>Arthropoda</taxon>
        <taxon>Hexapoda</taxon>
        <taxon>Collembola</taxon>
        <taxon>Entomobryomorpha</taxon>
        <taxon>Isotomoidea</taxon>
        <taxon>Isotomidae</taxon>
        <taxon>Proisotominae</taxon>
        <taxon>Folsomia</taxon>
    </lineage>
</organism>
<dbReference type="EMBL" id="LNIX01000001">
    <property type="protein sequence ID" value="OXA64524.1"/>
    <property type="molecule type" value="Genomic_DNA"/>
</dbReference>
<dbReference type="AlphaFoldDB" id="A0A226F539"/>
<proteinExistence type="predicted"/>